<evidence type="ECO:0000259" key="1">
    <source>
        <dbReference type="Pfam" id="PF12146"/>
    </source>
</evidence>
<sequence length="274" mass="30760">MLKKYIPTFINILSSISPNIGANLAINLFSRPRRFERNELELALFHEGTQITFASGRRATIWGDKDAPLIFLCHGWESRGTQFHVIIRALLKQNYQVIGWNAPAHGASPGRKTQVLSMTLALIEDLASAKLVPIAFIGHSMGGAIIGLLHRYIKLPKILVFISAPTNIRTIFNKYFATIRLSPKAQKLMIDKINSLSQHSIDSISLINSDIYKDRAPLIVHDENDKEVPFSEFTNLQNIWPNGEFHATQGLGHKRILRDEALAETIAAFVKENL</sequence>
<dbReference type="EMBL" id="NVUS01000039">
    <property type="protein sequence ID" value="PCI96735.1"/>
    <property type="molecule type" value="Genomic_DNA"/>
</dbReference>
<comment type="caution">
    <text evidence="2">The sequence shown here is derived from an EMBL/GenBank/DDBJ whole genome shotgun (WGS) entry which is preliminary data.</text>
</comment>
<gene>
    <name evidence="2" type="ORF">COB13_17155</name>
</gene>
<dbReference type="Pfam" id="PF12146">
    <property type="entry name" value="Hydrolase_4"/>
    <property type="match status" value="1"/>
</dbReference>
<proteinExistence type="predicted"/>
<feature type="domain" description="Serine aminopeptidase S33" evidence="1">
    <location>
        <begin position="69"/>
        <end position="172"/>
    </location>
</feature>
<protein>
    <recommendedName>
        <fullName evidence="1">Serine aminopeptidase S33 domain-containing protein</fullName>
    </recommendedName>
</protein>
<name>A0A2A4YQY4_9PROT</name>
<evidence type="ECO:0000313" key="2">
    <source>
        <dbReference type="EMBL" id="PCI96735.1"/>
    </source>
</evidence>
<organism evidence="2">
    <name type="scientific">OCS116 cluster bacterium</name>
    <dbReference type="NCBI Taxonomy" id="2030921"/>
    <lineage>
        <taxon>Bacteria</taxon>
        <taxon>Pseudomonadati</taxon>
        <taxon>Pseudomonadota</taxon>
        <taxon>Alphaproteobacteria</taxon>
        <taxon>OCS116 cluster</taxon>
    </lineage>
</organism>
<dbReference type="InterPro" id="IPR029058">
    <property type="entry name" value="AB_hydrolase_fold"/>
</dbReference>
<reference key="1">
    <citation type="submission" date="2017-08" db="EMBL/GenBank/DDBJ databases">
        <title>A dynamic microbial community with high functional redundancy inhabits the cold, oxic subseafloor aquifer.</title>
        <authorList>
            <person name="Tully B.J."/>
            <person name="Wheat C.G."/>
            <person name="Glazer B.T."/>
            <person name="Huber J.A."/>
        </authorList>
    </citation>
    <scope>NUCLEOTIDE SEQUENCE [LARGE SCALE GENOMIC DNA]</scope>
</reference>
<accession>A0A2A4YQY4</accession>
<dbReference type="Gene3D" id="3.40.50.1820">
    <property type="entry name" value="alpha/beta hydrolase"/>
    <property type="match status" value="1"/>
</dbReference>
<dbReference type="InterPro" id="IPR022742">
    <property type="entry name" value="Hydrolase_4"/>
</dbReference>
<reference evidence="2" key="2">
    <citation type="journal article" date="2018" name="ISME J.">
        <title>A dynamic microbial community with high functional redundancy inhabits the cold, oxic subseafloor aquifer.</title>
        <authorList>
            <person name="Tully B.J."/>
            <person name="Wheat C.G."/>
            <person name="Glazer B.T."/>
            <person name="Huber J.A."/>
        </authorList>
    </citation>
    <scope>NUCLEOTIDE SEQUENCE</scope>
    <source>
        <strain evidence="2">NORP83</strain>
    </source>
</reference>
<dbReference type="SUPFAM" id="SSF53474">
    <property type="entry name" value="alpha/beta-Hydrolases"/>
    <property type="match status" value="1"/>
</dbReference>
<dbReference type="AlphaFoldDB" id="A0A2A4YQY4"/>